<dbReference type="Pfam" id="PF12763">
    <property type="entry name" value="EH"/>
    <property type="match status" value="1"/>
</dbReference>
<dbReference type="GO" id="GO:0005886">
    <property type="term" value="C:plasma membrane"/>
    <property type="evidence" value="ECO:0007669"/>
    <property type="project" value="TreeGrafter"/>
</dbReference>
<dbReference type="CDD" id="cd00052">
    <property type="entry name" value="EH"/>
    <property type="match status" value="1"/>
</dbReference>
<dbReference type="InterPro" id="IPR011992">
    <property type="entry name" value="EF-hand-dom_pair"/>
</dbReference>
<dbReference type="InterPro" id="IPR000261">
    <property type="entry name" value="EH_dom"/>
</dbReference>
<dbReference type="OrthoDB" id="1716625at2759"/>
<dbReference type="PANTHER" id="PTHR11216:SF31">
    <property type="entry name" value="AT21416P"/>
    <property type="match status" value="1"/>
</dbReference>
<dbReference type="GO" id="GO:0006897">
    <property type="term" value="P:endocytosis"/>
    <property type="evidence" value="ECO:0007669"/>
    <property type="project" value="TreeGrafter"/>
</dbReference>
<dbReference type="SUPFAM" id="SSF52540">
    <property type="entry name" value="P-loop containing nucleoside triphosphate hydrolases"/>
    <property type="match status" value="1"/>
</dbReference>
<dbReference type="GO" id="GO:0005737">
    <property type="term" value="C:cytoplasm"/>
    <property type="evidence" value="ECO:0007669"/>
    <property type="project" value="TreeGrafter"/>
</dbReference>
<evidence type="ECO:0000259" key="1">
    <source>
        <dbReference type="PROSITE" id="PS50031"/>
    </source>
</evidence>
<dbReference type="AlphaFoldDB" id="A0A9P6YP77"/>
<dbReference type="GO" id="GO:0016197">
    <property type="term" value="P:endosomal transport"/>
    <property type="evidence" value="ECO:0007669"/>
    <property type="project" value="TreeGrafter"/>
</dbReference>
<dbReference type="InterPro" id="IPR040990">
    <property type="entry name" value="DUF5600"/>
</dbReference>
<accession>A0A9P6YP77</accession>
<protein>
    <recommendedName>
        <fullName evidence="1">EH domain-containing protein</fullName>
    </recommendedName>
</protein>
<comment type="caution">
    <text evidence="2">The sequence shown here is derived from an EMBL/GenBank/DDBJ whole genome shotgun (WGS) entry which is preliminary data.</text>
</comment>
<dbReference type="PROSITE" id="PS50031">
    <property type="entry name" value="EH"/>
    <property type="match status" value="1"/>
</dbReference>
<dbReference type="InterPro" id="IPR027417">
    <property type="entry name" value="P-loop_NTPase"/>
</dbReference>
<evidence type="ECO:0000313" key="2">
    <source>
        <dbReference type="EMBL" id="KAG1553800.1"/>
    </source>
</evidence>
<reference evidence="2" key="1">
    <citation type="journal article" date="2020" name="Microb. Genom.">
        <title>Genetic diversity of clinical and environmental Mucorales isolates obtained from an investigation of mucormycosis cases among solid organ transplant recipients.</title>
        <authorList>
            <person name="Nguyen M.H."/>
            <person name="Kaul D."/>
            <person name="Muto C."/>
            <person name="Cheng S.J."/>
            <person name="Richter R.A."/>
            <person name="Bruno V.M."/>
            <person name="Liu G."/>
            <person name="Beyhan S."/>
            <person name="Sundermann A.J."/>
            <person name="Mounaud S."/>
            <person name="Pasculle A.W."/>
            <person name="Nierman W.C."/>
            <person name="Driscoll E."/>
            <person name="Cumbie R."/>
            <person name="Clancy C.J."/>
            <person name="Dupont C.L."/>
        </authorList>
    </citation>
    <scope>NUCLEOTIDE SEQUENCE</scope>
    <source>
        <strain evidence="2">GL16</strain>
    </source>
</reference>
<evidence type="ECO:0000313" key="3">
    <source>
        <dbReference type="Proteomes" id="UP000717996"/>
    </source>
</evidence>
<sequence>MMLLIDQYSTGKTTFIRHLLDNKYPGEHTGVEPTTDRFLALMNGGEDRVIPGNAAAVNQDLPFRGLNHFGQAFLSRFQSEVITTQVIEWFSQHADLILLMFDSHKLDISNGFKLTIHNLRDQEKKIRVVLNKSNMVSQQQRMRMYGAMMGSLAPFGQRNRSAALKTVELIEAESKDLLVDLKELRRNASIHKVNEVVKRTRLAKIQNKYHIPAGDFPNPERFKQNLVLYDIDKLKSIKEDLLEKVDEQLSTHFPKPTSLDGLVSGPNVKPLLENSGLPNDALAHIWRLADWDSDSYLDSDQFGVALHLMKAVEMGAQLPGKLPSSMILNRKI</sequence>
<dbReference type="SUPFAM" id="SSF47473">
    <property type="entry name" value="EF-hand"/>
    <property type="match status" value="1"/>
</dbReference>
<dbReference type="Proteomes" id="UP000717996">
    <property type="component" value="Unassembled WGS sequence"/>
</dbReference>
<dbReference type="SMART" id="SM00027">
    <property type="entry name" value="EH"/>
    <property type="match status" value="1"/>
</dbReference>
<dbReference type="Gene3D" id="3.40.50.300">
    <property type="entry name" value="P-loop containing nucleotide triphosphate hydrolases"/>
    <property type="match status" value="2"/>
</dbReference>
<dbReference type="EMBL" id="JAANIT010000020">
    <property type="protein sequence ID" value="KAG1553800.1"/>
    <property type="molecule type" value="Genomic_DNA"/>
</dbReference>
<organism evidence="2 3">
    <name type="scientific">Rhizopus oryzae</name>
    <name type="common">Mucormycosis agent</name>
    <name type="synonym">Rhizopus arrhizus var. delemar</name>
    <dbReference type="NCBI Taxonomy" id="64495"/>
    <lineage>
        <taxon>Eukaryota</taxon>
        <taxon>Fungi</taxon>
        <taxon>Fungi incertae sedis</taxon>
        <taxon>Mucoromycota</taxon>
        <taxon>Mucoromycotina</taxon>
        <taxon>Mucoromycetes</taxon>
        <taxon>Mucorales</taxon>
        <taxon>Mucorineae</taxon>
        <taxon>Rhizopodaceae</taxon>
        <taxon>Rhizopus</taxon>
    </lineage>
</organism>
<dbReference type="Gene3D" id="1.10.238.10">
    <property type="entry name" value="EF-hand"/>
    <property type="match status" value="1"/>
</dbReference>
<feature type="domain" description="EH" evidence="1">
    <location>
        <begin position="269"/>
        <end position="332"/>
    </location>
</feature>
<proteinExistence type="predicted"/>
<dbReference type="Pfam" id="PF18150">
    <property type="entry name" value="DUF5600"/>
    <property type="match status" value="1"/>
</dbReference>
<gene>
    <name evidence="2" type="ORF">G6F51_000372</name>
</gene>
<name>A0A9P6YP77_RHIOR</name>
<dbReference type="PANTHER" id="PTHR11216">
    <property type="entry name" value="EH DOMAIN"/>
    <property type="match status" value="1"/>
</dbReference>